<evidence type="ECO:0000256" key="15">
    <source>
        <dbReference type="ARBA" id="ARBA00073250"/>
    </source>
</evidence>
<keyword evidence="20" id="KW-1185">Reference proteome</keyword>
<comment type="subcellular location">
    <subcellularLocation>
        <location evidence="1">Nucleus</location>
    </subcellularLocation>
</comment>
<dbReference type="GO" id="GO:0030447">
    <property type="term" value="P:filamentous growth"/>
    <property type="evidence" value="ECO:0007669"/>
    <property type="project" value="UniProtKB-ARBA"/>
</dbReference>
<comment type="catalytic activity">
    <reaction evidence="12">
        <text>L-threonyl-[protein] + ATP = O-phospho-L-threonyl-[protein] + ADP + H(+)</text>
        <dbReference type="Rhea" id="RHEA:46608"/>
        <dbReference type="Rhea" id="RHEA-COMP:11060"/>
        <dbReference type="Rhea" id="RHEA-COMP:11605"/>
        <dbReference type="ChEBI" id="CHEBI:15378"/>
        <dbReference type="ChEBI" id="CHEBI:30013"/>
        <dbReference type="ChEBI" id="CHEBI:30616"/>
        <dbReference type="ChEBI" id="CHEBI:61977"/>
        <dbReference type="ChEBI" id="CHEBI:456216"/>
        <dbReference type="EC" id="2.7.11.22"/>
    </reaction>
</comment>
<dbReference type="PANTHER" id="PTHR24056:SF233">
    <property type="entry name" value="CYCLIN-DEPENDENT KINASE 9"/>
    <property type="match status" value="1"/>
</dbReference>
<dbReference type="FunFam" id="1.10.510.10:FF:000415">
    <property type="entry name" value="CMGC/CDK/CRK7 protein kinase, variant"/>
    <property type="match status" value="1"/>
</dbReference>
<dbReference type="Gene3D" id="3.30.200.20">
    <property type="entry name" value="Phosphorylase Kinase, domain 1"/>
    <property type="match status" value="1"/>
</dbReference>
<organism evidence="19 20">
    <name type="scientific">Pichia californica</name>
    <dbReference type="NCBI Taxonomy" id="460514"/>
    <lineage>
        <taxon>Eukaryota</taxon>
        <taxon>Fungi</taxon>
        <taxon>Dikarya</taxon>
        <taxon>Ascomycota</taxon>
        <taxon>Saccharomycotina</taxon>
        <taxon>Pichiomycetes</taxon>
        <taxon>Pichiales</taxon>
        <taxon>Pichiaceae</taxon>
        <taxon>Pichia</taxon>
    </lineage>
</organism>
<feature type="region of interest" description="Disordered" evidence="17">
    <location>
        <begin position="1"/>
        <end position="21"/>
    </location>
</feature>
<evidence type="ECO:0000256" key="1">
    <source>
        <dbReference type="ARBA" id="ARBA00004123"/>
    </source>
</evidence>
<dbReference type="Gene3D" id="1.10.510.10">
    <property type="entry name" value="Transferase(Phosphotransferase) domain 1"/>
    <property type="match status" value="1"/>
</dbReference>
<dbReference type="GO" id="GO:0004693">
    <property type="term" value="F:cyclin-dependent protein serine/threonine kinase activity"/>
    <property type="evidence" value="ECO:0007669"/>
    <property type="project" value="UniProtKB-EC"/>
</dbReference>
<evidence type="ECO:0000256" key="3">
    <source>
        <dbReference type="ARBA" id="ARBA00012409"/>
    </source>
</evidence>
<dbReference type="SUPFAM" id="SSF56112">
    <property type="entry name" value="Protein kinase-like (PK-like)"/>
    <property type="match status" value="1"/>
</dbReference>
<dbReference type="InterPro" id="IPR008271">
    <property type="entry name" value="Ser/Thr_kinase_AS"/>
</dbReference>
<dbReference type="SMART" id="SM00220">
    <property type="entry name" value="S_TKc"/>
    <property type="match status" value="1"/>
</dbReference>
<feature type="binding site" evidence="16">
    <location>
        <position position="89"/>
    </location>
    <ligand>
        <name>ATP</name>
        <dbReference type="ChEBI" id="CHEBI:30616"/>
    </ligand>
</feature>
<evidence type="ECO:0000256" key="5">
    <source>
        <dbReference type="ARBA" id="ARBA00022527"/>
    </source>
</evidence>
<dbReference type="PROSITE" id="PS00108">
    <property type="entry name" value="PROTEIN_KINASE_ST"/>
    <property type="match status" value="1"/>
</dbReference>
<dbReference type="Pfam" id="PF00069">
    <property type="entry name" value="Pkinase"/>
    <property type="match status" value="1"/>
</dbReference>
<comment type="catalytic activity">
    <reaction evidence="14">
        <text>[DNA-directed RNA polymerase] + ATP = phospho-[DNA-directed RNA polymerase] + ADP + H(+)</text>
        <dbReference type="Rhea" id="RHEA:10216"/>
        <dbReference type="Rhea" id="RHEA-COMP:11321"/>
        <dbReference type="Rhea" id="RHEA-COMP:11322"/>
        <dbReference type="ChEBI" id="CHEBI:15378"/>
        <dbReference type="ChEBI" id="CHEBI:30616"/>
        <dbReference type="ChEBI" id="CHEBI:43176"/>
        <dbReference type="ChEBI" id="CHEBI:68546"/>
        <dbReference type="ChEBI" id="CHEBI:456216"/>
        <dbReference type="EC" id="2.7.11.23"/>
    </reaction>
</comment>
<protein>
    <recommendedName>
        <fullName evidence="11">Serine/threonine-protein kinase BUR1</fullName>
        <ecNumber evidence="4">2.7.11.22</ecNumber>
        <ecNumber evidence="3">2.7.11.23</ecNumber>
    </recommendedName>
    <alternativeName>
        <fullName evidence="15">Serine/threonine-protein kinase bur1</fullName>
    </alternativeName>
</protein>
<dbReference type="OrthoDB" id="28397at2759"/>
<evidence type="ECO:0000256" key="2">
    <source>
        <dbReference type="ARBA" id="ARBA00006485"/>
    </source>
</evidence>
<feature type="compositionally biased region" description="Low complexity" evidence="17">
    <location>
        <begin position="434"/>
        <end position="443"/>
    </location>
</feature>
<evidence type="ECO:0000256" key="12">
    <source>
        <dbReference type="ARBA" id="ARBA00047811"/>
    </source>
</evidence>
<evidence type="ECO:0000313" key="19">
    <source>
        <dbReference type="EMBL" id="KAG0689693.1"/>
    </source>
</evidence>
<evidence type="ECO:0000256" key="13">
    <source>
        <dbReference type="ARBA" id="ARBA00048367"/>
    </source>
</evidence>
<feature type="compositionally biased region" description="Low complexity" evidence="17">
    <location>
        <begin position="471"/>
        <end position="485"/>
    </location>
</feature>
<keyword evidence="5 19" id="KW-0723">Serine/threonine-protein kinase</keyword>
<name>A0A9P6WQ03_9ASCO</name>
<evidence type="ECO:0000256" key="4">
    <source>
        <dbReference type="ARBA" id="ARBA00012425"/>
    </source>
</evidence>
<keyword evidence="10" id="KW-0539">Nucleus</keyword>
<evidence type="ECO:0000313" key="20">
    <source>
        <dbReference type="Proteomes" id="UP000697127"/>
    </source>
</evidence>
<evidence type="ECO:0000256" key="9">
    <source>
        <dbReference type="ARBA" id="ARBA00022840"/>
    </source>
</evidence>
<dbReference type="AlphaFoldDB" id="A0A9P6WQ03"/>
<dbReference type="PROSITE" id="PS50011">
    <property type="entry name" value="PROTEIN_KINASE_DOM"/>
    <property type="match status" value="1"/>
</dbReference>
<dbReference type="PROSITE" id="PS00107">
    <property type="entry name" value="PROTEIN_KINASE_ATP"/>
    <property type="match status" value="1"/>
</dbReference>
<feature type="region of interest" description="Disordered" evidence="17">
    <location>
        <begin position="431"/>
        <end position="488"/>
    </location>
</feature>
<dbReference type="InterPro" id="IPR050108">
    <property type="entry name" value="CDK"/>
</dbReference>
<comment type="caution">
    <text evidence="19">The sequence shown here is derived from an EMBL/GenBank/DDBJ whole genome shotgun (WGS) entry which is preliminary data.</text>
</comment>
<feature type="domain" description="Protein kinase" evidence="18">
    <location>
        <begin position="55"/>
        <end position="353"/>
    </location>
</feature>
<comment type="catalytic activity">
    <reaction evidence="13">
        <text>L-seryl-[protein] + ATP = O-phospho-L-seryl-[protein] + ADP + H(+)</text>
        <dbReference type="Rhea" id="RHEA:17989"/>
        <dbReference type="Rhea" id="RHEA-COMP:9863"/>
        <dbReference type="Rhea" id="RHEA-COMP:11604"/>
        <dbReference type="ChEBI" id="CHEBI:15378"/>
        <dbReference type="ChEBI" id="CHEBI:29999"/>
        <dbReference type="ChEBI" id="CHEBI:30616"/>
        <dbReference type="ChEBI" id="CHEBI:83421"/>
        <dbReference type="ChEBI" id="CHEBI:456216"/>
        <dbReference type="EC" id="2.7.11.22"/>
    </reaction>
</comment>
<dbReference type="EC" id="2.7.11.23" evidence="3"/>
<keyword evidence="8 19" id="KW-0418">Kinase</keyword>
<feature type="compositionally biased region" description="Polar residues" evidence="17">
    <location>
        <begin position="451"/>
        <end position="470"/>
    </location>
</feature>
<evidence type="ECO:0000256" key="8">
    <source>
        <dbReference type="ARBA" id="ARBA00022777"/>
    </source>
</evidence>
<dbReference type="InterPro" id="IPR000719">
    <property type="entry name" value="Prot_kinase_dom"/>
</dbReference>
<evidence type="ECO:0000256" key="14">
    <source>
        <dbReference type="ARBA" id="ARBA00049280"/>
    </source>
</evidence>
<evidence type="ECO:0000256" key="11">
    <source>
        <dbReference type="ARBA" id="ARBA00041018"/>
    </source>
</evidence>
<keyword evidence="6" id="KW-0808">Transferase</keyword>
<keyword evidence="7 16" id="KW-0547">Nucleotide-binding</keyword>
<dbReference type="GO" id="GO:0005524">
    <property type="term" value="F:ATP binding"/>
    <property type="evidence" value="ECO:0007669"/>
    <property type="project" value="UniProtKB-UniRule"/>
</dbReference>
<keyword evidence="9 16" id="KW-0067">ATP-binding</keyword>
<dbReference type="InterPro" id="IPR017441">
    <property type="entry name" value="Protein_kinase_ATP_BS"/>
</dbReference>
<dbReference type="EMBL" id="PUHW01000066">
    <property type="protein sequence ID" value="KAG0689693.1"/>
    <property type="molecule type" value="Genomic_DNA"/>
</dbReference>
<evidence type="ECO:0000256" key="10">
    <source>
        <dbReference type="ARBA" id="ARBA00023242"/>
    </source>
</evidence>
<dbReference type="GO" id="GO:0008353">
    <property type="term" value="F:RNA polymerase II CTD heptapeptide repeat kinase activity"/>
    <property type="evidence" value="ECO:0007669"/>
    <property type="project" value="UniProtKB-EC"/>
</dbReference>
<evidence type="ECO:0000256" key="16">
    <source>
        <dbReference type="PROSITE-ProRule" id="PRU10141"/>
    </source>
</evidence>
<comment type="similarity">
    <text evidence="2">Belongs to the protein kinase superfamily. CMGC Ser/Thr protein kinase family. CDC2/CDKX subfamily.</text>
</comment>
<dbReference type="Proteomes" id="UP000697127">
    <property type="component" value="Unassembled WGS sequence"/>
</dbReference>
<evidence type="ECO:0000256" key="6">
    <source>
        <dbReference type="ARBA" id="ARBA00022679"/>
    </source>
</evidence>
<dbReference type="InterPro" id="IPR011009">
    <property type="entry name" value="Kinase-like_dom_sf"/>
</dbReference>
<accession>A0A9P6WQ03</accession>
<gene>
    <name evidence="19" type="primary">BUR1</name>
    <name evidence="19" type="ORF">C6P40_004638</name>
</gene>
<evidence type="ECO:0000259" key="18">
    <source>
        <dbReference type="PROSITE" id="PS50011"/>
    </source>
</evidence>
<proteinExistence type="inferred from homology"/>
<dbReference type="EC" id="2.7.11.22" evidence="4"/>
<sequence>MDLINSSNNSNRNNIIDSIHNNNNQNGSLSFKNHNITTNTTTTTTTTGMSKLSDYYIYNQLGQGTFGIVTKAKQKSSNKLVALKQFIVKDKKDGFPITAFREITIMKKLKNKYILQIIDMIYDSINSNFFTVSPYISSDLNGLLNNPRINLNLSQIKCLLKQILLGINFIHQNNYLHRDIKTANILLDHFGIVKIADFGLARFYHGNPPLNKNSLPGGGKFDYTGLVVTRWYRSPELLLGDKKYTTAIDIWGIGCVFAELFLKRPIFEGKSDIHQIELIFKLLGSPTIENFPNCHLINNNNINLKLNYSRTLESKFISIMNNDQNALNLLSGMLNLNPLTRFNAIKCLDSDFFNSIPLPCSELELSNLEESHESDVKRFKDESKFLINNNTTTTTTITNIPNNDFQSQSFTKQQKPFIPLYNTTNEITKEPTQKIISTTNDTTINDKKSNSSISFPQQQSRYPQSNSKQYSDNPSNNSIPNDSNNFYKNRLPRRQLDIIQQHIQQSTDSYRGGVRRYRYPNNYDNGIGGLDDYYDNDNDNDEYYNRRKRIKPITSHNVSGRELYGSSSAGNTSGLNALTKVLMKKKQNLNNDGNKQSQEPN</sequence>
<reference evidence="19" key="1">
    <citation type="submission" date="2020-11" db="EMBL/GenBank/DDBJ databases">
        <title>Kefir isolates.</title>
        <authorList>
            <person name="Marcisauskas S."/>
            <person name="Kim Y."/>
            <person name="Blasche S."/>
        </authorList>
    </citation>
    <scope>NUCLEOTIDE SEQUENCE</scope>
    <source>
        <strain evidence="19">Olga-1</strain>
    </source>
</reference>
<evidence type="ECO:0000256" key="17">
    <source>
        <dbReference type="SAM" id="MobiDB-lite"/>
    </source>
</evidence>
<evidence type="ECO:0000256" key="7">
    <source>
        <dbReference type="ARBA" id="ARBA00022741"/>
    </source>
</evidence>
<dbReference type="GO" id="GO:0005634">
    <property type="term" value="C:nucleus"/>
    <property type="evidence" value="ECO:0007669"/>
    <property type="project" value="UniProtKB-SubCell"/>
</dbReference>
<dbReference type="PANTHER" id="PTHR24056">
    <property type="entry name" value="CELL DIVISION PROTEIN KINASE"/>
    <property type="match status" value="1"/>
</dbReference>